<sequence>NVWNVLCPPENQQVKMSHSLCELSTGRAHDREKPNISQVCERFSTTVHSANSAADYQHGQQATSPLTGGGQFNISISSLNQSPTLATPDAIRDKIHKNVQKTKSSRLRFIVKNTSLVC</sequence>
<keyword evidence="2" id="KW-1185">Reference proteome</keyword>
<evidence type="ECO:0000313" key="2">
    <source>
        <dbReference type="Proteomes" id="UP001159428"/>
    </source>
</evidence>
<accession>A0AAU9W3Q8</accession>
<dbReference type="EMBL" id="CALNXJ010000008">
    <property type="protein sequence ID" value="CAH3046727.1"/>
    <property type="molecule type" value="Genomic_DNA"/>
</dbReference>
<proteinExistence type="predicted"/>
<feature type="non-terminal residue" evidence="1">
    <location>
        <position position="1"/>
    </location>
</feature>
<comment type="caution">
    <text evidence="1">The sequence shown here is derived from an EMBL/GenBank/DDBJ whole genome shotgun (WGS) entry which is preliminary data.</text>
</comment>
<dbReference type="Proteomes" id="UP001159428">
    <property type="component" value="Unassembled WGS sequence"/>
</dbReference>
<protein>
    <submittedName>
        <fullName evidence="1">Uncharacterized protein</fullName>
    </submittedName>
</protein>
<name>A0AAU9W3Q8_9CNID</name>
<evidence type="ECO:0000313" key="1">
    <source>
        <dbReference type="EMBL" id="CAH3046727.1"/>
    </source>
</evidence>
<organism evidence="1 2">
    <name type="scientific">Pocillopora meandrina</name>
    <dbReference type="NCBI Taxonomy" id="46732"/>
    <lineage>
        <taxon>Eukaryota</taxon>
        <taxon>Metazoa</taxon>
        <taxon>Cnidaria</taxon>
        <taxon>Anthozoa</taxon>
        <taxon>Hexacorallia</taxon>
        <taxon>Scleractinia</taxon>
        <taxon>Astrocoeniina</taxon>
        <taxon>Pocilloporidae</taxon>
        <taxon>Pocillopora</taxon>
    </lineage>
</organism>
<dbReference type="AlphaFoldDB" id="A0AAU9W3Q8"/>
<gene>
    <name evidence="1" type="ORF">PMEA_00033424</name>
</gene>
<reference evidence="1 2" key="1">
    <citation type="submission" date="2022-05" db="EMBL/GenBank/DDBJ databases">
        <authorList>
            <consortium name="Genoscope - CEA"/>
            <person name="William W."/>
        </authorList>
    </citation>
    <scope>NUCLEOTIDE SEQUENCE [LARGE SCALE GENOMIC DNA]</scope>
</reference>